<dbReference type="NCBIfam" id="TIGR01930">
    <property type="entry name" value="AcCoA-C-Actrans"/>
    <property type="match status" value="1"/>
</dbReference>
<keyword evidence="8" id="KW-1185">Reference proteome</keyword>
<evidence type="ECO:0000256" key="4">
    <source>
        <dbReference type="RuleBase" id="RU003557"/>
    </source>
</evidence>
<dbReference type="PROSITE" id="PS00737">
    <property type="entry name" value="THIOLASE_2"/>
    <property type="match status" value="1"/>
</dbReference>
<comment type="similarity">
    <text evidence="1 4">Belongs to the thiolase-like superfamily. Thiolase family.</text>
</comment>
<dbReference type="PROSITE" id="PS00099">
    <property type="entry name" value="THIOLASE_3"/>
    <property type="match status" value="1"/>
</dbReference>
<comment type="caution">
    <text evidence="7">The sequence shown here is derived from an EMBL/GenBank/DDBJ whole genome shotgun (WGS) entry which is preliminary data.</text>
</comment>
<protein>
    <submittedName>
        <fullName evidence="7">3-ketoacyl-CoA thiolase</fullName>
    </submittedName>
</protein>
<evidence type="ECO:0000313" key="7">
    <source>
        <dbReference type="EMBL" id="SMP76475.1"/>
    </source>
</evidence>
<dbReference type="InterPro" id="IPR020613">
    <property type="entry name" value="Thiolase_CS"/>
</dbReference>
<feature type="domain" description="Thiolase N-terminal" evidence="5">
    <location>
        <begin position="8"/>
        <end position="285"/>
    </location>
</feature>
<dbReference type="Pfam" id="PF02803">
    <property type="entry name" value="Thiolase_C"/>
    <property type="match status" value="1"/>
</dbReference>
<dbReference type="InterPro" id="IPR020617">
    <property type="entry name" value="Thiolase_C"/>
</dbReference>
<dbReference type="PROSITE" id="PS00098">
    <property type="entry name" value="THIOLASE_1"/>
    <property type="match status" value="1"/>
</dbReference>
<evidence type="ECO:0000256" key="1">
    <source>
        <dbReference type="ARBA" id="ARBA00010982"/>
    </source>
</evidence>
<dbReference type="InterPro" id="IPR020610">
    <property type="entry name" value="Thiolase_AS"/>
</dbReference>
<dbReference type="SUPFAM" id="SSF53901">
    <property type="entry name" value="Thiolase-like"/>
    <property type="match status" value="2"/>
</dbReference>
<dbReference type="PANTHER" id="PTHR18919:SF151">
    <property type="entry name" value="BLR2427 PROTEIN"/>
    <property type="match status" value="1"/>
</dbReference>
<organism evidence="7 8">
    <name type="scientific">Neorhodopirellula lusitana</name>
    <dbReference type="NCBI Taxonomy" id="445327"/>
    <lineage>
        <taxon>Bacteria</taxon>
        <taxon>Pseudomonadati</taxon>
        <taxon>Planctomycetota</taxon>
        <taxon>Planctomycetia</taxon>
        <taxon>Pirellulales</taxon>
        <taxon>Pirellulaceae</taxon>
        <taxon>Neorhodopirellula</taxon>
    </lineage>
</organism>
<dbReference type="CDD" id="cd00751">
    <property type="entry name" value="thiolase"/>
    <property type="match status" value="1"/>
</dbReference>
<evidence type="ECO:0000313" key="8">
    <source>
        <dbReference type="Proteomes" id="UP001158067"/>
    </source>
</evidence>
<proteinExistence type="inferred from homology"/>
<dbReference type="InterPro" id="IPR016039">
    <property type="entry name" value="Thiolase-like"/>
</dbReference>
<accession>A0ABY1QPH3</accession>
<feature type="domain" description="Thiolase C-terminal" evidence="6">
    <location>
        <begin position="296"/>
        <end position="432"/>
    </location>
</feature>
<dbReference type="PANTHER" id="PTHR18919">
    <property type="entry name" value="ACETYL-COA C-ACYLTRANSFERASE"/>
    <property type="match status" value="1"/>
</dbReference>
<evidence type="ECO:0000256" key="2">
    <source>
        <dbReference type="ARBA" id="ARBA00022679"/>
    </source>
</evidence>
<name>A0ABY1QPH3_9BACT</name>
<dbReference type="Pfam" id="PF00108">
    <property type="entry name" value="Thiolase_N"/>
    <property type="match status" value="1"/>
</dbReference>
<dbReference type="InterPro" id="IPR002155">
    <property type="entry name" value="Thiolase"/>
</dbReference>
<dbReference type="PIRSF" id="PIRSF000429">
    <property type="entry name" value="Ac-CoA_Ac_transf"/>
    <property type="match status" value="1"/>
</dbReference>
<keyword evidence="3 4" id="KW-0012">Acyltransferase</keyword>
<dbReference type="InterPro" id="IPR020615">
    <property type="entry name" value="Thiolase_acyl_enz_int_AS"/>
</dbReference>
<dbReference type="Proteomes" id="UP001158067">
    <property type="component" value="Unassembled WGS sequence"/>
</dbReference>
<dbReference type="EMBL" id="FXUG01000021">
    <property type="protein sequence ID" value="SMP76475.1"/>
    <property type="molecule type" value="Genomic_DNA"/>
</dbReference>
<sequence>MRPLEPLAIVAGVRTPFAKAMTALNDVSAVELGRVALLAAVERAGLATADVDEVVMGNVSGPPDAANVARVISLSAGVPQDRIAHTVNRNCASGMEAILSAWDAIHRGRASTVVAGGTESMSNIPFLVHPEAARRWMALAQARTLSQKLKAVLQFRPRDFKPIVGIELGLTDPVSGLNMGETAEVLAKEFGIMREQQDQFAMESHQKAETAQKACFLSGEITPVSLGKSVSLGDSDVFDKDNAIRYGQSMGALAKLRPIFDKQGSVTAGNSCPLTDGAACLVVSAADRLDRFSGPPLGYVTDYEIAGCDPRRMGLGPVYAISKLLDRTGLTLDDFDLVEINEAFAAQVLACQAALASKQFAEDELGRSGAVGELDPAKLNVHGGAIALGHPVGTTGTRLVLTLLRSLKRTGGRRGLASLCVGGGQGVAMILETEKGE</sequence>
<dbReference type="InterPro" id="IPR020616">
    <property type="entry name" value="Thiolase_N"/>
</dbReference>
<evidence type="ECO:0000256" key="3">
    <source>
        <dbReference type="ARBA" id="ARBA00023315"/>
    </source>
</evidence>
<evidence type="ECO:0000259" key="6">
    <source>
        <dbReference type="Pfam" id="PF02803"/>
    </source>
</evidence>
<evidence type="ECO:0000259" key="5">
    <source>
        <dbReference type="Pfam" id="PF00108"/>
    </source>
</evidence>
<reference evidence="7 8" key="1">
    <citation type="submission" date="2017-05" db="EMBL/GenBank/DDBJ databases">
        <authorList>
            <person name="Varghese N."/>
            <person name="Submissions S."/>
        </authorList>
    </citation>
    <scope>NUCLEOTIDE SEQUENCE [LARGE SCALE GENOMIC DNA]</scope>
    <source>
        <strain evidence="7 8">DSM 25457</strain>
    </source>
</reference>
<keyword evidence="2 4" id="KW-0808">Transferase</keyword>
<dbReference type="RefSeq" id="WP_283435226.1">
    <property type="nucleotide sequence ID" value="NZ_FXUG01000021.1"/>
</dbReference>
<gene>
    <name evidence="7" type="ORF">SAMN06265222_12154</name>
</gene>
<dbReference type="Gene3D" id="3.40.47.10">
    <property type="match status" value="1"/>
</dbReference>